<proteinExistence type="predicted"/>
<reference evidence="1" key="2">
    <citation type="submission" date="2012-02" db="EMBL/GenBank/DDBJ databases">
        <authorList>
            <person name="Genoscope - CEA"/>
        </authorList>
    </citation>
    <scope>NUCLEOTIDE SEQUENCE</scope>
</reference>
<accession>H6RDV6</accession>
<name>H6RDV6_9BACT</name>
<reference evidence="1" key="1">
    <citation type="journal article" date="2012" name="Environ. Microbiol.">
        <title>Genomic content of uncultured Bacteroidetes from contrasting oceanic provinces in the North Atlantic Ocean.</title>
        <authorList>
            <person name="Gomez-Pereira P.R."/>
            <person name="Schuler M."/>
            <person name="Fuchs B.M."/>
            <person name="Bennke C."/>
            <person name="Teeling H."/>
            <person name="Waldmann J."/>
            <person name="Richter M."/>
            <person name="Barbe V."/>
            <person name="Bataille E."/>
            <person name="Glockner F.O."/>
            <person name="Amann R."/>
        </authorList>
    </citation>
    <scope>NUCLEOTIDE SEQUENCE</scope>
</reference>
<organism evidence="1">
    <name type="scientific">uncultured Flavobacteriia bacterium</name>
    <dbReference type="NCBI Taxonomy" id="212695"/>
    <lineage>
        <taxon>Bacteria</taxon>
        <taxon>Pseudomonadati</taxon>
        <taxon>Bacteroidota</taxon>
        <taxon>Flavobacteriia</taxon>
        <taxon>environmental samples</taxon>
    </lineage>
</organism>
<evidence type="ECO:0000313" key="1">
    <source>
        <dbReference type="EMBL" id="CCF99217.1"/>
    </source>
</evidence>
<protein>
    <submittedName>
        <fullName evidence="1">Protein containing DUF285</fullName>
    </submittedName>
</protein>
<dbReference type="AlphaFoldDB" id="H6RDV6"/>
<dbReference type="EMBL" id="FO117574">
    <property type="protein sequence ID" value="CCF99217.1"/>
    <property type="molecule type" value="Genomic_DNA"/>
</dbReference>
<dbReference type="Pfam" id="PF03382">
    <property type="entry name" value="DUF285"/>
    <property type="match status" value="1"/>
</dbReference>
<gene>
    <name evidence="1" type="ORF">VIS_S3ATA30003</name>
</gene>
<dbReference type="InterPro" id="IPR005046">
    <property type="entry name" value="DUF285"/>
</dbReference>
<sequence length="242" mass="26389">MKKLLLLALIQISCGGGYGEEEIVTLTPIENSGKIYFENNICKCPEAEVGDRDEIEGRTYLAVNNTTIAGQIAKGNVSLCTTLVTNMSGSGASLTNFFNNNSFNSDISFWDVSNVTDMDGIFYLANSFNQNISNWDVSSVLNMGSMFKGASSFNQDISNWDTSSVIKMLGFFEGATAFNQDISTWDTSSVTSMQGMFKDASLFNQNLSTWCVTNFDSEPENFAPNSGLTDANKPVWGTCPLN</sequence>
<dbReference type="InterPro" id="IPR011889">
    <property type="entry name" value="Liste_lipo_26"/>
</dbReference>
<dbReference type="NCBIfam" id="TIGR02167">
    <property type="entry name" value="Liste_lipo_26"/>
    <property type="match status" value="3"/>
</dbReference>